<proteinExistence type="predicted"/>
<evidence type="ECO:0000313" key="2">
    <source>
        <dbReference type="EMBL" id="QHT02841.1"/>
    </source>
</evidence>
<feature type="transmembrane region" description="Helical" evidence="1">
    <location>
        <begin position="45"/>
        <end position="62"/>
    </location>
</feature>
<keyword evidence="1" id="KW-1133">Transmembrane helix</keyword>
<reference evidence="2" key="1">
    <citation type="journal article" date="2020" name="Nature">
        <title>Giant virus diversity and host interactions through global metagenomics.</title>
        <authorList>
            <person name="Schulz F."/>
            <person name="Roux S."/>
            <person name="Paez-Espino D."/>
            <person name="Jungbluth S."/>
            <person name="Walsh D.A."/>
            <person name="Denef V.J."/>
            <person name="McMahon K.D."/>
            <person name="Konstantinidis K.T."/>
            <person name="Eloe-Fadrosh E.A."/>
            <person name="Kyrpides N.C."/>
            <person name="Woyke T."/>
        </authorList>
    </citation>
    <scope>NUCLEOTIDE SEQUENCE</scope>
    <source>
        <strain evidence="2">GVMAG-M-3300020727-4</strain>
    </source>
</reference>
<dbReference type="EMBL" id="MN739403">
    <property type="protein sequence ID" value="QHT02841.1"/>
    <property type="molecule type" value="Genomic_DNA"/>
</dbReference>
<evidence type="ECO:0000256" key="1">
    <source>
        <dbReference type="SAM" id="Phobius"/>
    </source>
</evidence>
<dbReference type="AlphaFoldDB" id="A0A6C0CEI8"/>
<feature type="transmembrane region" description="Helical" evidence="1">
    <location>
        <begin position="12"/>
        <end position="33"/>
    </location>
</feature>
<protein>
    <submittedName>
        <fullName evidence="2">Uncharacterized protein</fullName>
    </submittedName>
</protein>
<organism evidence="2">
    <name type="scientific">viral metagenome</name>
    <dbReference type="NCBI Taxonomy" id="1070528"/>
    <lineage>
        <taxon>unclassified sequences</taxon>
        <taxon>metagenomes</taxon>
        <taxon>organismal metagenomes</taxon>
    </lineage>
</organism>
<keyword evidence="1" id="KW-0812">Transmembrane</keyword>
<name>A0A6C0CEI8_9ZZZZ</name>
<sequence length="87" mass="9488">MNNQPSYSFDIWEALIRILKYAIEAIVVAFAAYALPKEKLQFNEIWMIALTAACLFSIFDLISPSISAGARQGVGLGAGFRLVGFAS</sequence>
<keyword evidence="1" id="KW-0472">Membrane</keyword>
<accession>A0A6C0CEI8</accession>